<dbReference type="EMBL" id="KZ851846">
    <property type="protein sequence ID" value="RDK46569.1"/>
    <property type="molecule type" value="Genomic_DNA"/>
</dbReference>
<proteinExistence type="predicted"/>
<gene>
    <name evidence="2" type="ORF">M752DRAFT_262856</name>
</gene>
<keyword evidence="1" id="KW-0732">Signal</keyword>
<keyword evidence="3" id="KW-1185">Reference proteome</keyword>
<dbReference type="Proteomes" id="UP000254937">
    <property type="component" value="Unassembled WGS sequence"/>
</dbReference>
<feature type="chain" id="PRO_5016653916" evidence="1">
    <location>
        <begin position="18"/>
        <end position="262"/>
    </location>
</feature>
<name>A0A370PWK4_ASPPH</name>
<evidence type="ECO:0000313" key="2">
    <source>
        <dbReference type="EMBL" id="RDK46569.1"/>
    </source>
</evidence>
<organism evidence="2 3">
    <name type="scientific">Aspergillus phoenicis ATCC 13157</name>
    <dbReference type="NCBI Taxonomy" id="1353007"/>
    <lineage>
        <taxon>Eukaryota</taxon>
        <taxon>Fungi</taxon>
        <taxon>Dikarya</taxon>
        <taxon>Ascomycota</taxon>
        <taxon>Pezizomycotina</taxon>
        <taxon>Eurotiomycetes</taxon>
        <taxon>Eurotiomycetidae</taxon>
        <taxon>Eurotiales</taxon>
        <taxon>Aspergillaceae</taxon>
        <taxon>Aspergillus</taxon>
    </lineage>
</organism>
<sequence>MGKTLISLLSFPLPLDALGLGRLIHDRKNPRQGFFDPTTDLPTKPKPDVSASDIHSFADMVKSTHAVELEASLTRFASAFLRTKAKSFDELKSCLVKEYILSNADSWYDTIISEGATRRWIERSKMRGKDVYLVTGYRTLLDATLSTSSSSGVHGGGTAHGPMGALIGNPDDSLDIKGKAQVDSAKSHNLSMLVPGERVFALQYLKIKFKPFSSDKVDSSYLASRNRWIETLTVRGEEAENDGLEAVLVEDFDDDDDICYTF</sequence>
<accession>A0A370PWK4</accession>
<evidence type="ECO:0000313" key="3">
    <source>
        <dbReference type="Proteomes" id="UP000254937"/>
    </source>
</evidence>
<protein>
    <submittedName>
        <fullName evidence="2">Uncharacterized protein</fullName>
    </submittedName>
</protein>
<feature type="signal peptide" evidence="1">
    <location>
        <begin position="1"/>
        <end position="17"/>
    </location>
</feature>
<evidence type="ECO:0000256" key="1">
    <source>
        <dbReference type="SAM" id="SignalP"/>
    </source>
</evidence>
<dbReference type="AlphaFoldDB" id="A0A370PWK4"/>
<reference evidence="2 3" key="1">
    <citation type="submission" date="2018-07" db="EMBL/GenBank/DDBJ databases">
        <title>Section-level genome sequencing of Aspergillus section Nigri to investigate inter- and intra-species variation.</title>
        <authorList>
            <consortium name="DOE Joint Genome Institute"/>
            <person name="Vesth T.C."/>
            <person name="Nybo J.L."/>
            <person name="Theobald S."/>
            <person name="Frisvad J.C."/>
            <person name="Larsen T.O."/>
            <person name="Nielsen K.F."/>
            <person name="Hoof J.B."/>
            <person name="Brandl J."/>
            <person name="Salamov A."/>
            <person name="Riley R."/>
            <person name="Gladden J.M."/>
            <person name="Phatale P."/>
            <person name="Nielsen M.T."/>
            <person name="Lyhne E.K."/>
            <person name="Kogle M.E."/>
            <person name="Strasser K."/>
            <person name="McDonnell E."/>
            <person name="Barry K."/>
            <person name="Clum A."/>
            <person name="Chen C."/>
            <person name="Nolan M."/>
            <person name="Sandor L."/>
            <person name="Kuo A."/>
            <person name="Lipzen A."/>
            <person name="Hainaut M."/>
            <person name="Drula E."/>
            <person name="Tsang A."/>
            <person name="Magnuson J.K."/>
            <person name="Henrissat B."/>
            <person name="Wiebenga A."/>
            <person name="Simmons B.A."/>
            <person name="Makela M.R."/>
            <person name="De vries R.P."/>
            <person name="Grigoriev I.V."/>
            <person name="Mortensen U.H."/>
            <person name="Baker S.E."/>
            <person name="Andersen M.R."/>
        </authorList>
    </citation>
    <scope>NUCLEOTIDE SEQUENCE [LARGE SCALE GENOMIC DNA]</scope>
    <source>
        <strain evidence="2 3">ATCC 13157</strain>
    </source>
</reference>